<name>A0A0S2JXI9_9GAMM</name>
<evidence type="ECO:0008006" key="4">
    <source>
        <dbReference type="Google" id="ProtNLM"/>
    </source>
</evidence>
<dbReference type="STRING" id="161398.PP2015_329"/>
<dbReference type="AlphaFoldDB" id="A0A0S2JXI9"/>
<dbReference type="KEGG" id="pphe:PP2015_329"/>
<feature type="chain" id="PRO_5006600837" description="DUF3034 domain-containing protein" evidence="1">
    <location>
        <begin position="23"/>
        <end position="277"/>
    </location>
</feature>
<dbReference type="OrthoDB" id="9775677at2"/>
<dbReference type="RefSeq" id="WP_058028632.1">
    <property type="nucleotide sequence ID" value="NZ_CP013187.1"/>
</dbReference>
<reference evidence="3" key="1">
    <citation type="submission" date="2015-11" db="EMBL/GenBank/DDBJ databases">
        <authorList>
            <person name="Kim K.M."/>
        </authorList>
    </citation>
    <scope>NUCLEOTIDE SEQUENCE [LARGE SCALE GENOMIC DNA]</scope>
    <source>
        <strain evidence="3">KCTC 12086</strain>
    </source>
</reference>
<keyword evidence="1" id="KW-0732">Signal</keyword>
<protein>
    <recommendedName>
        <fullName evidence="4">DUF3034 domain-containing protein</fullName>
    </recommendedName>
</protein>
<dbReference type="PATRIC" id="fig|161398.10.peg.338"/>
<sequence>MKLTIVSTLLLACLLTSFASHANGKLLGTPGVSQVEGAAGGGLVPWAQLAGYATEDEWAISGFCTKADVDDFSLKVCGAQANFFDRLELSYAEQNFKVNPLNTELSQSITGAKVRLYGDLIYSQWPQLTFGVQYKKLDTPAVANALGATDTSGYDYYLSASKLHLGAAFGYNLLWSATARSTSANEMGLLGFGSAKHNRSVQLELSSAVLLNKHLAVGVEYRQKPDNLGLQESNWRDVFVAWFPNKYANVTLAYIDLGTIAALPKQTGWYLSVTGYF</sequence>
<organism evidence="2 3">
    <name type="scientific">Pseudoalteromonas phenolica</name>
    <dbReference type="NCBI Taxonomy" id="161398"/>
    <lineage>
        <taxon>Bacteria</taxon>
        <taxon>Pseudomonadati</taxon>
        <taxon>Pseudomonadota</taxon>
        <taxon>Gammaproteobacteria</taxon>
        <taxon>Alteromonadales</taxon>
        <taxon>Pseudoalteromonadaceae</taxon>
        <taxon>Pseudoalteromonas</taxon>
    </lineage>
</organism>
<keyword evidence="3" id="KW-1185">Reference proteome</keyword>
<gene>
    <name evidence="2" type="ORF">PP2015_329</name>
</gene>
<evidence type="ECO:0000313" key="3">
    <source>
        <dbReference type="Proteomes" id="UP000061457"/>
    </source>
</evidence>
<evidence type="ECO:0000256" key="1">
    <source>
        <dbReference type="SAM" id="SignalP"/>
    </source>
</evidence>
<evidence type="ECO:0000313" key="2">
    <source>
        <dbReference type="EMBL" id="ALO40855.1"/>
    </source>
</evidence>
<dbReference type="InterPro" id="IPR021393">
    <property type="entry name" value="DUF3034"/>
</dbReference>
<dbReference type="EMBL" id="CP013187">
    <property type="protein sequence ID" value="ALO40855.1"/>
    <property type="molecule type" value="Genomic_DNA"/>
</dbReference>
<feature type="signal peptide" evidence="1">
    <location>
        <begin position="1"/>
        <end position="22"/>
    </location>
</feature>
<dbReference type="Proteomes" id="UP000061457">
    <property type="component" value="Chromosome I"/>
</dbReference>
<dbReference type="Pfam" id="PF11231">
    <property type="entry name" value="DUF3034"/>
    <property type="match status" value="1"/>
</dbReference>
<proteinExistence type="predicted"/>
<accession>A0A0S2JXI9</accession>